<accession>A0A212EQ19</accession>
<gene>
    <name evidence="1" type="ORF">KGM_211443</name>
</gene>
<organism evidence="1 2">
    <name type="scientific">Danaus plexippus plexippus</name>
    <dbReference type="NCBI Taxonomy" id="278856"/>
    <lineage>
        <taxon>Eukaryota</taxon>
        <taxon>Metazoa</taxon>
        <taxon>Ecdysozoa</taxon>
        <taxon>Arthropoda</taxon>
        <taxon>Hexapoda</taxon>
        <taxon>Insecta</taxon>
        <taxon>Pterygota</taxon>
        <taxon>Neoptera</taxon>
        <taxon>Endopterygota</taxon>
        <taxon>Lepidoptera</taxon>
        <taxon>Glossata</taxon>
        <taxon>Ditrysia</taxon>
        <taxon>Papilionoidea</taxon>
        <taxon>Nymphalidae</taxon>
        <taxon>Danainae</taxon>
        <taxon>Danaini</taxon>
        <taxon>Danaina</taxon>
        <taxon>Danaus</taxon>
        <taxon>Danaus</taxon>
    </lineage>
</organism>
<sequence>MESHMSRRRMLSNTKQKVFGVVQMMVDLMQVVQAQRHDVTSVRVSPKSVDRAPERTLSTLLLSGYLLHIVDIKTMSCTEIDFEARHRNITGIYLQLIIIK</sequence>
<proteinExistence type="predicted"/>
<name>A0A212EQ19_DANPL</name>
<evidence type="ECO:0000313" key="1">
    <source>
        <dbReference type="EMBL" id="OWR43590.1"/>
    </source>
</evidence>
<comment type="caution">
    <text evidence="1">The sequence shown here is derived from an EMBL/GenBank/DDBJ whole genome shotgun (WGS) entry which is preliminary data.</text>
</comment>
<dbReference type="Proteomes" id="UP000007151">
    <property type="component" value="Unassembled WGS sequence"/>
</dbReference>
<dbReference type="EMBL" id="AGBW02013330">
    <property type="protein sequence ID" value="OWR43590.1"/>
    <property type="molecule type" value="Genomic_DNA"/>
</dbReference>
<keyword evidence="2" id="KW-1185">Reference proteome</keyword>
<reference evidence="1 2" key="1">
    <citation type="journal article" date="2011" name="Cell">
        <title>The monarch butterfly genome yields insights into long-distance migration.</title>
        <authorList>
            <person name="Zhan S."/>
            <person name="Merlin C."/>
            <person name="Boore J.L."/>
            <person name="Reppert S.M."/>
        </authorList>
    </citation>
    <scope>NUCLEOTIDE SEQUENCE [LARGE SCALE GENOMIC DNA]</scope>
    <source>
        <strain evidence="1">F-2</strain>
    </source>
</reference>
<dbReference type="InParanoid" id="A0A212EQ19"/>
<evidence type="ECO:0000313" key="2">
    <source>
        <dbReference type="Proteomes" id="UP000007151"/>
    </source>
</evidence>
<dbReference type="KEGG" id="dpl:KGM_211443"/>
<protein>
    <submittedName>
        <fullName evidence="1">Uncharacterized protein</fullName>
    </submittedName>
</protein>
<dbReference type="AlphaFoldDB" id="A0A212EQ19"/>